<dbReference type="Gene3D" id="1.20.1560.10">
    <property type="entry name" value="ABC transporter type 1, transmembrane domain"/>
    <property type="match status" value="1"/>
</dbReference>
<accession>A0ABN3BRB1</accession>
<feature type="domain" description="ABC transmembrane type-1" evidence="9">
    <location>
        <begin position="37"/>
        <end position="323"/>
    </location>
</feature>
<comment type="subcellular location">
    <subcellularLocation>
        <location evidence="1">Cell membrane</location>
        <topology evidence="1">Multi-pass membrane protein</topology>
    </subcellularLocation>
</comment>
<keyword evidence="4 10" id="KW-0067">ATP-binding</keyword>
<evidence type="ECO:0000256" key="6">
    <source>
        <dbReference type="ARBA" id="ARBA00023136"/>
    </source>
</evidence>
<keyword evidence="5 7" id="KW-1133">Transmembrane helix</keyword>
<organism evidence="10 11">
    <name type="scientific">Streptomyces bangladeshensis</name>
    <dbReference type="NCBI Taxonomy" id="295352"/>
    <lineage>
        <taxon>Bacteria</taxon>
        <taxon>Bacillati</taxon>
        <taxon>Actinomycetota</taxon>
        <taxon>Actinomycetes</taxon>
        <taxon>Kitasatosporales</taxon>
        <taxon>Streptomycetaceae</taxon>
        <taxon>Streptomyces</taxon>
    </lineage>
</organism>
<dbReference type="Gene3D" id="3.40.50.300">
    <property type="entry name" value="P-loop containing nucleotide triphosphate hydrolases"/>
    <property type="match status" value="1"/>
</dbReference>
<evidence type="ECO:0000256" key="7">
    <source>
        <dbReference type="SAM" id="Phobius"/>
    </source>
</evidence>
<evidence type="ECO:0000259" key="9">
    <source>
        <dbReference type="PROSITE" id="PS50929"/>
    </source>
</evidence>
<reference evidence="10 11" key="1">
    <citation type="journal article" date="2019" name="Int. J. Syst. Evol. Microbiol.">
        <title>The Global Catalogue of Microorganisms (GCM) 10K type strain sequencing project: providing services to taxonomists for standard genome sequencing and annotation.</title>
        <authorList>
            <consortium name="The Broad Institute Genomics Platform"/>
            <consortium name="The Broad Institute Genome Sequencing Center for Infectious Disease"/>
            <person name="Wu L."/>
            <person name="Ma J."/>
        </authorList>
    </citation>
    <scope>NUCLEOTIDE SEQUENCE [LARGE SCALE GENOMIC DNA]</scope>
    <source>
        <strain evidence="10 11">JCM 14924</strain>
    </source>
</reference>
<evidence type="ECO:0000256" key="1">
    <source>
        <dbReference type="ARBA" id="ARBA00004651"/>
    </source>
</evidence>
<dbReference type="InterPro" id="IPR003593">
    <property type="entry name" value="AAA+_ATPase"/>
</dbReference>
<dbReference type="SUPFAM" id="SSF90123">
    <property type="entry name" value="ABC transporter transmembrane region"/>
    <property type="match status" value="1"/>
</dbReference>
<protein>
    <submittedName>
        <fullName evidence="10">ABC transporter ATP-binding protein</fullName>
    </submittedName>
</protein>
<dbReference type="CDD" id="cd18550">
    <property type="entry name" value="ABC_6TM_exporter_like"/>
    <property type="match status" value="1"/>
</dbReference>
<dbReference type="PROSITE" id="PS00211">
    <property type="entry name" value="ABC_TRANSPORTER_1"/>
    <property type="match status" value="1"/>
</dbReference>
<evidence type="ECO:0000256" key="2">
    <source>
        <dbReference type="ARBA" id="ARBA00022692"/>
    </source>
</evidence>
<evidence type="ECO:0000313" key="11">
    <source>
        <dbReference type="Proteomes" id="UP001501391"/>
    </source>
</evidence>
<dbReference type="EMBL" id="BAAAOQ010000015">
    <property type="protein sequence ID" value="GAA2199479.1"/>
    <property type="molecule type" value="Genomic_DNA"/>
</dbReference>
<evidence type="ECO:0000259" key="8">
    <source>
        <dbReference type="PROSITE" id="PS50893"/>
    </source>
</evidence>
<feature type="transmembrane region" description="Helical" evidence="7">
    <location>
        <begin position="166"/>
        <end position="190"/>
    </location>
</feature>
<dbReference type="SUPFAM" id="SSF52540">
    <property type="entry name" value="P-loop containing nucleoside triphosphate hydrolases"/>
    <property type="match status" value="1"/>
</dbReference>
<evidence type="ECO:0000313" key="10">
    <source>
        <dbReference type="EMBL" id="GAA2199479.1"/>
    </source>
</evidence>
<keyword evidence="3" id="KW-0547">Nucleotide-binding</keyword>
<keyword evidence="2 7" id="KW-0812">Transmembrane</keyword>
<dbReference type="PROSITE" id="PS50893">
    <property type="entry name" value="ABC_TRANSPORTER_2"/>
    <property type="match status" value="1"/>
</dbReference>
<sequence>MHPDRENSWTPPADAGEQPRQVRRILRLFRPYRGRLAIVGLLVGASSLVSVATPFLLKETLDVAIPQGRTGLLSLLALGMILSAVLSGVFGVLQTLISTTVGQRVMHDLRTAVYGRLQRMSLAFFTRTRTGEVQSRIANDIGGMQATVTSTATSLVSNATSVTATVVAMIALDWRLTIVSLLLLPVFVWISRRVGNERKRITTQRQKQMAAMAATVTESLSVSGILLGRTMGRSDSLTASFAQESERLVDLEVRANMAGRWRMAVITIVMAAMPAVIYWTAGLALRFGGPDISLGTIVAFVSLQQGLFRPAVSLLATGVQIQTSLALFQRIFEYLDLPVDITERERPVRLDRIKGEVRFEDVEFRYDDKGGPVLDGVDITVPAGGSLAVVGPTGAGKSTLGYLVPRLYDVTGGRVTLDGVDVRDLDFDTLARAVGVVSQETYLFHASVADNLRFAKPDATDEELHAAAKAAQIHDHIAALPEGYDTVVGERGHRFSGGEKQRLAIARTILRDPPVLILDEATSALDTRTEAAVQDAIDALSADRTTITIAHRLSTVRDADQIVVLESGRVAERGTHGELLERDGRYAALVRRDAQLQPTN</sequence>
<dbReference type="InterPro" id="IPR027417">
    <property type="entry name" value="P-loop_NTPase"/>
</dbReference>
<feature type="domain" description="ABC transporter" evidence="8">
    <location>
        <begin position="357"/>
        <end position="592"/>
    </location>
</feature>
<evidence type="ECO:0000256" key="5">
    <source>
        <dbReference type="ARBA" id="ARBA00022989"/>
    </source>
</evidence>
<dbReference type="InterPro" id="IPR017871">
    <property type="entry name" value="ABC_transporter-like_CS"/>
</dbReference>
<dbReference type="InterPro" id="IPR036640">
    <property type="entry name" value="ABC1_TM_sf"/>
</dbReference>
<dbReference type="Pfam" id="PF00005">
    <property type="entry name" value="ABC_tran"/>
    <property type="match status" value="1"/>
</dbReference>
<comment type="caution">
    <text evidence="10">The sequence shown here is derived from an EMBL/GenBank/DDBJ whole genome shotgun (WGS) entry which is preliminary data.</text>
</comment>
<dbReference type="InterPro" id="IPR039421">
    <property type="entry name" value="Type_1_exporter"/>
</dbReference>
<dbReference type="InterPro" id="IPR003439">
    <property type="entry name" value="ABC_transporter-like_ATP-bd"/>
</dbReference>
<feature type="transmembrane region" description="Helical" evidence="7">
    <location>
        <begin position="36"/>
        <end position="57"/>
    </location>
</feature>
<keyword evidence="11" id="KW-1185">Reference proteome</keyword>
<dbReference type="PANTHER" id="PTHR43394">
    <property type="entry name" value="ATP-DEPENDENT PERMEASE MDL1, MITOCHONDRIAL"/>
    <property type="match status" value="1"/>
</dbReference>
<feature type="transmembrane region" description="Helical" evidence="7">
    <location>
        <begin position="264"/>
        <end position="287"/>
    </location>
</feature>
<dbReference type="PROSITE" id="PS50929">
    <property type="entry name" value="ABC_TM1F"/>
    <property type="match status" value="1"/>
</dbReference>
<dbReference type="Proteomes" id="UP001501391">
    <property type="component" value="Unassembled WGS sequence"/>
</dbReference>
<name>A0ABN3BRB1_9ACTN</name>
<dbReference type="GO" id="GO:0005524">
    <property type="term" value="F:ATP binding"/>
    <property type="evidence" value="ECO:0007669"/>
    <property type="project" value="UniProtKB-KW"/>
</dbReference>
<feature type="transmembrane region" description="Helical" evidence="7">
    <location>
        <begin position="69"/>
        <end position="97"/>
    </location>
</feature>
<dbReference type="SMART" id="SM00382">
    <property type="entry name" value="AAA"/>
    <property type="match status" value="1"/>
</dbReference>
<dbReference type="RefSeq" id="WP_346163460.1">
    <property type="nucleotide sequence ID" value="NZ_BAAAOQ010000015.1"/>
</dbReference>
<proteinExistence type="predicted"/>
<evidence type="ECO:0000256" key="3">
    <source>
        <dbReference type="ARBA" id="ARBA00022741"/>
    </source>
</evidence>
<dbReference type="PANTHER" id="PTHR43394:SF7">
    <property type="entry name" value="ABC TRANSPORTER B FAMILY MEMBER 28"/>
    <property type="match status" value="1"/>
</dbReference>
<dbReference type="Pfam" id="PF00664">
    <property type="entry name" value="ABC_membrane"/>
    <property type="match status" value="1"/>
</dbReference>
<evidence type="ECO:0000256" key="4">
    <source>
        <dbReference type="ARBA" id="ARBA00022840"/>
    </source>
</evidence>
<gene>
    <name evidence="10" type="ORF">GCM10009787_46620</name>
</gene>
<dbReference type="InterPro" id="IPR011527">
    <property type="entry name" value="ABC1_TM_dom"/>
</dbReference>
<keyword evidence="6 7" id="KW-0472">Membrane</keyword>